<accession>A0ACC2X706</accession>
<organism evidence="1 2">
    <name type="scientific">Naganishia onofrii</name>
    <dbReference type="NCBI Taxonomy" id="1851511"/>
    <lineage>
        <taxon>Eukaryota</taxon>
        <taxon>Fungi</taxon>
        <taxon>Dikarya</taxon>
        <taxon>Basidiomycota</taxon>
        <taxon>Agaricomycotina</taxon>
        <taxon>Tremellomycetes</taxon>
        <taxon>Filobasidiales</taxon>
        <taxon>Filobasidiaceae</taxon>
        <taxon>Naganishia</taxon>
    </lineage>
</organism>
<dbReference type="Proteomes" id="UP001234202">
    <property type="component" value="Unassembled WGS sequence"/>
</dbReference>
<comment type="caution">
    <text evidence="1">The sequence shown here is derived from an EMBL/GenBank/DDBJ whole genome shotgun (WGS) entry which is preliminary data.</text>
</comment>
<proteinExistence type="predicted"/>
<evidence type="ECO:0000313" key="1">
    <source>
        <dbReference type="EMBL" id="KAJ9118841.1"/>
    </source>
</evidence>
<keyword evidence="2" id="KW-1185">Reference proteome</keyword>
<sequence length="605" mass="65554">MSCPPTPTTTWIQLRTEYVTSARTITTTATTVVPVLNRWCTASAEAAETPPASGLQSMPVLANNFAAPTPAPACSHNVLSISFNYKTDRRFKDSHKHVNHPRYHQAPQARSTEDPSSKPSKYSGTLADVGLHKGLAPRDEPNPDQCIAWATETQWVTLEPTFTETLTEVATNIVPATTQVWVPSVTSCVQTQSSSSGVNNVANQQWKLNTAVAAASGSTITSTAPGISSTYTHAMAQPHVPSFIATTLDSSATLQGSSNADLGIVASSVQSNRVSAKDDQTSSKLAWGCGALGATIFIGILAWVVFDRRKKSRARRNANEEERQILEEKRFFDDWQKHEDDGDSNLPAAPVPFGQVALDSASEAKEDKQNDKHPRLMSRFSAGSSLREVYDLRGPLASAFVRPLSVFGQSRPKKHGTIDVGPAKVMKSNTVSPRPYPEPTLDHNVKTPRKQAFGFPSIGGPYSKIETQSKAKPHYRTVARGDRLSIAAVVPTMISEEPEFANFSTLSPASLNTGRSLTTAFSPSQRQQHDLLGMSGEGEHLQTPLEPVGRILSVGEMPPYEEPAATRQVAALPLAKHESGWYTKSILRDWLPSSSRSRSVKGYAV</sequence>
<reference evidence="1" key="1">
    <citation type="submission" date="2023-04" db="EMBL/GenBank/DDBJ databases">
        <title>Draft Genome sequencing of Naganishia species isolated from polar environments using Oxford Nanopore Technology.</title>
        <authorList>
            <person name="Leo P."/>
            <person name="Venkateswaran K."/>
        </authorList>
    </citation>
    <scope>NUCLEOTIDE SEQUENCE</scope>
    <source>
        <strain evidence="1">DBVPG 5303</strain>
    </source>
</reference>
<dbReference type="EMBL" id="JASBWV010000027">
    <property type="protein sequence ID" value="KAJ9118841.1"/>
    <property type="molecule type" value="Genomic_DNA"/>
</dbReference>
<protein>
    <submittedName>
        <fullName evidence="1">Uncharacterized protein</fullName>
    </submittedName>
</protein>
<gene>
    <name evidence="1" type="ORF">QFC24_006040</name>
</gene>
<name>A0ACC2X706_9TREE</name>
<evidence type="ECO:0000313" key="2">
    <source>
        <dbReference type="Proteomes" id="UP001234202"/>
    </source>
</evidence>